<keyword evidence="2" id="KW-0808">Transferase</keyword>
<feature type="region of interest" description="Disordered" evidence="1">
    <location>
        <begin position="144"/>
        <end position="211"/>
    </location>
</feature>
<organism evidence="2 3">
    <name type="scientific">Plakobranchus ocellatus</name>
    <dbReference type="NCBI Taxonomy" id="259542"/>
    <lineage>
        <taxon>Eukaryota</taxon>
        <taxon>Metazoa</taxon>
        <taxon>Spiralia</taxon>
        <taxon>Lophotrochozoa</taxon>
        <taxon>Mollusca</taxon>
        <taxon>Gastropoda</taxon>
        <taxon>Heterobranchia</taxon>
        <taxon>Euthyneura</taxon>
        <taxon>Panpulmonata</taxon>
        <taxon>Sacoglossa</taxon>
        <taxon>Placobranchoidea</taxon>
        <taxon>Plakobranchidae</taxon>
        <taxon>Plakobranchus</taxon>
    </lineage>
</organism>
<keyword evidence="2" id="KW-0695">RNA-directed DNA polymerase</keyword>
<evidence type="ECO:0000313" key="3">
    <source>
        <dbReference type="Proteomes" id="UP000735302"/>
    </source>
</evidence>
<reference evidence="2 3" key="1">
    <citation type="journal article" date="2021" name="Elife">
        <title>Chloroplast acquisition without the gene transfer in kleptoplastic sea slugs, Plakobranchus ocellatus.</title>
        <authorList>
            <person name="Maeda T."/>
            <person name="Takahashi S."/>
            <person name="Yoshida T."/>
            <person name="Shimamura S."/>
            <person name="Takaki Y."/>
            <person name="Nagai Y."/>
            <person name="Toyoda A."/>
            <person name="Suzuki Y."/>
            <person name="Arimoto A."/>
            <person name="Ishii H."/>
            <person name="Satoh N."/>
            <person name="Nishiyama T."/>
            <person name="Hasebe M."/>
            <person name="Maruyama T."/>
            <person name="Minagawa J."/>
            <person name="Obokata J."/>
            <person name="Shigenobu S."/>
        </authorList>
    </citation>
    <scope>NUCLEOTIDE SEQUENCE [LARGE SCALE GENOMIC DNA]</scope>
</reference>
<keyword evidence="3" id="KW-1185">Reference proteome</keyword>
<proteinExistence type="predicted"/>
<accession>A0AAV4BF25</accession>
<protein>
    <submittedName>
        <fullName evidence="2">Reverse transcriptase</fullName>
    </submittedName>
</protein>
<feature type="compositionally biased region" description="Polar residues" evidence="1">
    <location>
        <begin position="195"/>
        <end position="208"/>
    </location>
</feature>
<comment type="caution">
    <text evidence="2">The sequence shown here is derived from an EMBL/GenBank/DDBJ whole genome shotgun (WGS) entry which is preliminary data.</text>
</comment>
<gene>
    <name evidence="2" type="ORF">PoB_004432200</name>
</gene>
<evidence type="ECO:0000256" key="1">
    <source>
        <dbReference type="SAM" id="MobiDB-lite"/>
    </source>
</evidence>
<name>A0AAV4BF25_9GAST</name>
<dbReference type="EMBL" id="BLXT01004901">
    <property type="protein sequence ID" value="GFO17817.1"/>
    <property type="molecule type" value="Genomic_DNA"/>
</dbReference>
<feature type="compositionally biased region" description="Basic and acidic residues" evidence="1">
    <location>
        <begin position="183"/>
        <end position="192"/>
    </location>
</feature>
<dbReference type="PANTHER" id="PTHR46888:SF1">
    <property type="entry name" value="RIBONUCLEASE H"/>
    <property type="match status" value="1"/>
</dbReference>
<evidence type="ECO:0000313" key="2">
    <source>
        <dbReference type="EMBL" id="GFO17817.1"/>
    </source>
</evidence>
<dbReference type="AlphaFoldDB" id="A0AAV4BF25"/>
<dbReference type="PANTHER" id="PTHR46888">
    <property type="entry name" value="ZINC KNUCKLE DOMAINCONTAINING PROTEIN-RELATED"/>
    <property type="match status" value="1"/>
</dbReference>
<dbReference type="GO" id="GO:0003964">
    <property type="term" value="F:RNA-directed DNA polymerase activity"/>
    <property type="evidence" value="ECO:0007669"/>
    <property type="project" value="UniProtKB-KW"/>
</dbReference>
<dbReference type="Proteomes" id="UP000735302">
    <property type="component" value="Unassembled WGS sequence"/>
</dbReference>
<keyword evidence="2" id="KW-0548">Nucleotidyltransferase</keyword>
<sequence>MSELDLYARYLDLVARLGRSGDDLAAWVEDKIRQEMDAEIDKSKEKNKGKTWKKERVETVGVKEPQDNEDFGTFINRAKRYFDRWVELSGVSTLEELSYLICSEIALQACDENFAAYVKDRSPSDMVFLKAVASAYVARRNGRDRNRSSFNTRSVGRDQQFRPNSSGGSGVAASRNGGKGHVRRECPSRPKEANSACSVPKSPSNSCAAESGCDRRGKLKIESCKVFDRVSTLLRNSGCNTEGVSKSLVQKHSAKEIQAENRGDVLRHPSSDKHQMINFPPASSGKKWEDLVSKIVLNLDSLLGKSTLDHKLATFVNIFYQTCLETFGAKQHQTKCLPQRSRRLLQMDTLR</sequence>